<reference evidence="3" key="1">
    <citation type="journal article" date="2020" name="Nat. Genet.">
        <title>Genomic diversifications of five Gossypium allopolyploid species and their impact on cotton improvement.</title>
        <authorList>
            <person name="Chen Z.J."/>
            <person name="Sreedasyam A."/>
            <person name="Ando A."/>
            <person name="Song Q."/>
            <person name="De Santiago L.M."/>
            <person name="Hulse-Kemp A.M."/>
            <person name="Ding M."/>
            <person name="Ye W."/>
            <person name="Kirkbride R.C."/>
            <person name="Jenkins J."/>
            <person name="Plott C."/>
            <person name="Lovell J."/>
            <person name="Lin Y.M."/>
            <person name="Vaughn R."/>
            <person name="Liu B."/>
            <person name="Simpson S."/>
            <person name="Scheffler B.E."/>
            <person name="Wen L."/>
            <person name="Saski C.A."/>
            <person name="Grover C.E."/>
            <person name="Hu G."/>
            <person name="Conover J.L."/>
            <person name="Carlson J.W."/>
            <person name="Shu S."/>
            <person name="Boston L.B."/>
            <person name="Williams M."/>
            <person name="Peterson D.G."/>
            <person name="McGee K."/>
            <person name="Jones D.C."/>
            <person name="Wendel J.F."/>
            <person name="Stelly D.M."/>
            <person name="Grimwood J."/>
            <person name="Schmutz J."/>
        </authorList>
    </citation>
    <scope>NUCLEOTIDE SEQUENCE [LARGE SCALE GENOMIC DNA]</scope>
    <source>
        <strain evidence="3">cv. 3-79</strain>
    </source>
</reference>
<accession>A0A5J5WKK4</accession>
<organism evidence="2 3">
    <name type="scientific">Gossypium barbadense</name>
    <name type="common">Sea Island cotton</name>
    <name type="synonym">Hibiscus barbadensis</name>
    <dbReference type="NCBI Taxonomy" id="3634"/>
    <lineage>
        <taxon>Eukaryota</taxon>
        <taxon>Viridiplantae</taxon>
        <taxon>Streptophyta</taxon>
        <taxon>Embryophyta</taxon>
        <taxon>Tracheophyta</taxon>
        <taxon>Spermatophyta</taxon>
        <taxon>Magnoliopsida</taxon>
        <taxon>eudicotyledons</taxon>
        <taxon>Gunneridae</taxon>
        <taxon>Pentapetalae</taxon>
        <taxon>rosids</taxon>
        <taxon>malvids</taxon>
        <taxon>Malvales</taxon>
        <taxon>Malvaceae</taxon>
        <taxon>Malvoideae</taxon>
        <taxon>Gossypium</taxon>
    </lineage>
</organism>
<name>A0A5J5WKK4_GOSBA</name>
<dbReference type="InterPro" id="IPR051304">
    <property type="entry name" value="SCF_F-box_domain"/>
</dbReference>
<dbReference type="AlphaFoldDB" id="A0A5J5WKK4"/>
<dbReference type="PANTHER" id="PTHR47123">
    <property type="entry name" value="F-BOX PROTEIN SKIP23"/>
    <property type="match status" value="1"/>
</dbReference>
<evidence type="ECO:0000259" key="1">
    <source>
        <dbReference type="Pfam" id="PF03478"/>
    </source>
</evidence>
<keyword evidence="3" id="KW-1185">Reference proteome</keyword>
<evidence type="ECO:0000313" key="2">
    <source>
        <dbReference type="EMBL" id="KAB2091849.1"/>
    </source>
</evidence>
<sequence length="225" mass="25102">MVVGLFSHGVEYLALLKSGENEWTVLENMHGIQDIVTFNNKFYAIEQSGRTIIVDQFFSVGFIQHAVGSPSNRKFLVESSGNLLIVEMIFLENSESNAGFRIFKLDEENPKWDEIKSLGDQILILGLHQVVSVSAYEFHWGDQGNLIFYSIDGSVEDRVMYVFDLEKGISIPLENCPVYCNLFWPLPVWLNSPESVVSSSMEATPGTEIANLGICEDVGSSFSSS</sequence>
<dbReference type="OrthoDB" id="1034360at2759"/>
<evidence type="ECO:0000313" key="3">
    <source>
        <dbReference type="Proteomes" id="UP000327439"/>
    </source>
</evidence>
<dbReference type="Proteomes" id="UP000327439">
    <property type="component" value="Chromosome A03"/>
</dbReference>
<dbReference type="InterPro" id="IPR005174">
    <property type="entry name" value="KIB1-4_b-propeller"/>
</dbReference>
<dbReference type="PANTHER" id="PTHR47123:SF9">
    <property type="entry name" value="F-BOX PROTEIN SKIP23-LIKE"/>
    <property type="match status" value="1"/>
</dbReference>
<feature type="domain" description="KIB1-4 beta-propeller" evidence="1">
    <location>
        <begin position="4"/>
        <end position="164"/>
    </location>
</feature>
<dbReference type="EMBL" id="CM018204">
    <property type="protein sequence ID" value="KAB2091849.1"/>
    <property type="molecule type" value="Genomic_DNA"/>
</dbReference>
<protein>
    <recommendedName>
        <fullName evidence="1">KIB1-4 beta-propeller domain-containing protein</fullName>
    </recommendedName>
</protein>
<gene>
    <name evidence="2" type="ORF">ES319_A03G222900v1</name>
</gene>
<dbReference type="Pfam" id="PF03478">
    <property type="entry name" value="Beta-prop_KIB1-4"/>
    <property type="match status" value="1"/>
</dbReference>
<proteinExistence type="predicted"/>